<name>A0A8S0PD94_OLEEU</name>
<accession>A0A8S0PD94</accession>
<gene>
    <name evidence="2" type="ORF">OLEA9_A070183</name>
</gene>
<evidence type="ECO:0000313" key="2">
    <source>
        <dbReference type="EMBL" id="CAA2942192.1"/>
    </source>
</evidence>
<evidence type="ECO:0000313" key="3">
    <source>
        <dbReference type="Proteomes" id="UP000594638"/>
    </source>
</evidence>
<keyword evidence="3" id="KW-1185">Reference proteome</keyword>
<dbReference type="Proteomes" id="UP000594638">
    <property type="component" value="Unassembled WGS sequence"/>
</dbReference>
<reference evidence="2 3" key="1">
    <citation type="submission" date="2019-12" db="EMBL/GenBank/DDBJ databases">
        <authorList>
            <person name="Alioto T."/>
            <person name="Alioto T."/>
            <person name="Gomez Garrido J."/>
        </authorList>
    </citation>
    <scope>NUCLEOTIDE SEQUENCE [LARGE SCALE GENOMIC DNA]</scope>
</reference>
<feature type="compositionally biased region" description="Low complexity" evidence="1">
    <location>
        <begin position="54"/>
        <end position="63"/>
    </location>
</feature>
<dbReference type="EMBL" id="CACTIH010000051">
    <property type="protein sequence ID" value="CAA2942192.1"/>
    <property type="molecule type" value="Genomic_DNA"/>
</dbReference>
<protein>
    <submittedName>
        <fullName evidence="2">Uncharacterized protein</fullName>
    </submittedName>
</protein>
<dbReference type="Gramene" id="OE9A070183T1">
    <property type="protein sequence ID" value="OE9A070183C1"/>
    <property type="gene ID" value="OE9A070183"/>
</dbReference>
<comment type="caution">
    <text evidence="2">The sequence shown here is derived from an EMBL/GenBank/DDBJ whole genome shotgun (WGS) entry which is preliminary data.</text>
</comment>
<evidence type="ECO:0000256" key="1">
    <source>
        <dbReference type="SAM" id="MobiDB-lite"/>
    </source>
</evidence>
<feature type="region of interest" description="Disordered" evidence="1">
    <location>
        <begin position="37"/>
        <end position="63"/>
    </location>
</feature>
<dbReference type="AlphaFoldDB" id="A0A8S0PD94"/>
<organism evidence="2 3">
    <name type="scientific">Olea europaea subsp. europaea</name>
    <dbReference type="NCBI Taxonomy" id="158383"/>
    <lineage>
        <taxon>Eukaryota</taxon>
        <taxon>Viridiplantae</taxon>
        <taxon>Streptophyta</taxon>
        <taxon>Embryophyta</taxon>
        <taxon>Tracheophyta</taxon>
        <taxon>Spermatophyta</taxon>
        <taxon>Magnoliopsida</taxon>
        <taxon>eudicotyledons</taxon>
        <taxon>Gunneridae</taxon>
        <taxon>Pentapetalae</taxon>
        <taxon>asterids</taxon>
        <taxon>lamiids</taxon>
        <taxon>Lamiales</taxon>
        <taxon>Oleaceae</taxon>
        <taxon>Oleeae</taxon>
        <taxon>Olea</taxon>
    </lineage>
</organism>
<sequence length="80" mass="8833">MVDNMGFGDDGVTNLDVRNHGIVARRGLSPIAQLQVDPGMGKRHRPLADDRSRPPTGGLQGRTTLRTENRYPCDTASLWF</sequence>
<proteinExistence type="predicted"/>